<keyword evidence="2" id="KW-1185">Reference proteome</keyword>
<reference evidence="1" key="2">
    <citation type="submission" date="2023-01" db="EMBL/GenBank/DDBJ databases">
        <title>Draft genome sequence of Pseudoalteromonas tetraodonis strain NBRC 103034.</title>
        <authorList>
            <person name="Sun Q."/>
            <person name="Mori K."/>
        </authorList>
    </citation>
    <scope>NUCLEOTIDE SEQUENCE</scope>
    <source>
        <strain evidence="1">NBRC 103034</strain>
    </source>
</reference>
<gene>
    <name evidence="1" type="ORF">GCM10007914_18760</name>
</gene>
<sequence>MEVSYKSFDDLSRKYIDAEKTLNDIAPLLIDEWVPYFDCIKCGRNDYCKYTKKRLFYPDLFEEVKCGVVSSFITGISSLSNDDYNKLSTGHKEKFLDVLYYLTQYCIDSESFIGSFQIANFIPDLYDGTIGANLIGMVSETRGNLDKACSIMQEIDFLSSKRIMLLVEGESELEFVKRLKAHSSFHLDKVEVKSYGGESSKKYSVIRLLMNEFKSKGYKVIIQVDVDGNPNKLNEMNLWGMKDHVSNNLLEKNDIFAFSYDLEEAYPKELLYESLIEFGHNEDKVRKALTNPQSTKNTLYKRLNEDLGRLPSKLELAKSIADLVSSYDLVFDKNFKGNELIRFYEFISNHSMKI</sequence>
<reference evidence="1" key="1">
    <citation type="journal article" date="2014" name="Int. J. Syst. Evol. Microbiol.">
        <title>Complete genome sequence of Corynebacterium casei LMG S-19264T (=DSM 44701T), isolated from a smear-ripened cheese.</title>
        <authorList>
            <consortium name="US DOE Joint Genome Institute (JGI-PGF)"/>
            <person name="Walter F."/>
            <person name="Albersmeier A."/>
            <person name="Kalinowski J."/>
            <person name="Ruckert C."/>
        </authorList>
    </citation>
    <scope>NUCLEOTIDE SEQUENCE</scope>
    <source>
        <strain evidence="1">NBRC 103034</strain>
    </source>
</reference>
<dbReference type="RefSeq" id="WP_096038435.1">
    <property type="nucleotide sequence ID" value="NZ_BJXY01000001.1"/>
</dbReference>
<organism evidence="1 2">
    <name type="scientific">Pseudoalteromonas tetraodonis GFC</name>
    <dbReference type="NCBI Taxonomy" id="1315271"/>
    <lineage>
        <taxon>Bacteria</taxon>
        <taxon>Pseudomonadati</taxon>
        <taxon>Pseudomonadota</taxon>
        <taxon>Gammaproteobacteria</taxon>
        <taxon>Alteromonadales</taxon>
        <taxon>Pseudoalteromonadaceae</taxon>
        <taxon>Pseudoalteromonas</taxon>
    </lineage>
</organism>
<proteinExistence type="predicted"/>
<dbReference type="AlphaFoldDB" id="A0AA37S421"/>
<dbReference type="EMBL" id="BSNE01000012">
    <property type="protein sequence ID" value="GLQ02995.1"/>
    <property type="molecule type" value="Genomic_DNA"/>
</dbReference>
<dbReference type="Proteomes" id="UP001161408">
    <property type="component" value="Unassembled WGS sequence"/>
</dbReference>
<name>A0AA37S421_9GAMM</name>
<accession>A0AA37S421</accession>
<evidence type="ECO:0000313" key="1">
    <source>
        <dbReference type="EMBL" id="GLQ02995.1"/>
    </source>
</evidence>
<evidence type="ECO:0000313" key="2">
    <source>
        <dbReference type="Proteomes" id="UP001161408"/>
    </source>
</evidence>
<comment type="caution">
    <text evidence="1">The sequence shown here is derived from an EMBL/GenBank/DDBJ whole genome shotgun (WGS) entry which is preliminary data.</text>
</comment>
<dbReference type="GeneID" id="99693087"/>
<protein>
    <submittedName>
        <fullName evidence="1">Uncharacterized protein</fullName>
    </submittedName>
</protein>